<accession>A0A1B9F6H4</accession>
<evidence type="ECO:0000256" key="5">
    <source>
        <dbReference type="ARBA" id="ARBA00022723"/>
    </source>
</evidence>
<dbReference type="Pfam" id="PF00970">
    <property type="entry name" value="FAD_binding_6"/>
    <property type="match status" value="1"/>
</dbReference>
<dbReference type="InterPro" id="IPR012165">
    <property type="entry name" value="Cyt_c3_hydrogenase_gsu"/>
</dbReference>
<feature type="binding site" evidence="11">
    <location>
        <begin position="56"/>
        <end position="59"/>
    </location>
    <ligand>
        <name>FAD</name>
        <dbReference type="ChEBI" id="CHEBI:57692"/>
    </ligand>
</feature>
<dbReference type="SUPFAM" id="SSF52343">
    <property type="entry name" value="Ferredoxin reductase-like, C-terminal NADP-linked domain"/>
    <property type="match status" value="1"/>
</dbReference>
<dbReference type="GO" id="GO:0046872">
    <property type="term" value="F:metal ion binding"/>
    <property type="evidence" value="ECO:0007669"/>
    <property type="project" value="UniProtKB-KW"/>
</dbReference>
<evidence type="ECO:0000313" key="15">
    <source>
        <dbReference type="Proteomes" id="UP000093080"/>
    </source>
</evidence>
<gene>
    <name evidence="14" type="ORF">DBT_1230</name>
</gene>
<dbReference type="AlphaFoldDB" id="A0A1B9F6H4"/>
<proteinExistence type="inferred from homology"/>
<feature type="binding site" evidence="12">
    <location>
        <position position="227"/>
    </location>
    <ligand>
        <name>[2Fe-2S] cluster</name>
        <dbReference type="ChEBI" id="CHEBI:190135"/>
    </ligand>
</feature>
<dbReference type="InterPro" id="IPR039261">
    <property type="entry name" value="FNR_nucleotide-bd"/>
</dbReference>
<feature type="binding site" evidence="11">
    <location>
        <begin position="73"/>
        <end position="75"/>
    </location>
    <ligand>
        <name>FAD</name>
        <dbReference type="ChEBI" id="CHEBI:57692"/>
    </ligand>
</feature>
<sequence>MLRKDQWCKVLNHEKMGPEVYLICLESKEIALGARPGQFVMISVNRGDSKDPLLRRPFSIAWTDESRDAFYILYRVVGRGTSILSKIKNGEFLKVLGPLGNGFNTIWDEQRFLVGGGLGIAPIIFLAKKMQSKQAPHKCIIGIRSKEDFPALIDILQKDITHIEITSEDGSVGIKGLVTTALESLVKNHRNCLIQTCGPIPMLKAISEIVTRYGIKWELSLEANMACGVGLCLGCAFEGKNRIVHICKDGPVFDGNEIFA</sequence>
<keyword evidence="15" id="KW-1185">Reference proteome</keyword>
<comment type="cofactor">
    <cofactor evidence="12">
        <name>[2Fe-2S] cluster</name>
        <dbReference type="ChEBI" id="CHEBI:190135"/>
    </cofactor>
    <text evidence="12">Binds 1 [2Fe-2S] cluster per subunit.</text>
</comment>
<dbReference type="Pfam" id="PF10418">
    <property type="entry name" value="DHODB_Fe-S_bind"/>
    <property type="match status" value="1"/>
</dbReference>
<reference evidence="14 15" key="1">
    <citation type="submission" date="2016-06" db="EMBL/GenBank/DDBJ databases">
        <title>Respiratory ammonification of nitrate coupled to the oxidation of elemental sulfur in deep-sea autotrophic thermophilic bacteria.</title>
        <authorList>
            <person name="Slobodkina G.B."/>
            <person name="Mardanov A.V."/>
            <person name="Ravin N.V."/>
            <person name="Frolova A.A."/>
            <person name="Viryasiv M.B."/>
            <person name="Chernyh N.A."/>
            <person name="Bonch-Osmolovskaya E.A."/>
            <person name="Slobodkin A.I."/>
        </authorList>
    </citation>
    <scope>NUCLEOTIDE SEQUENCE [LARGE SCALE GENOMIC DNA]</scope>
    <source>
        <strain evidence="14 15">S69</strain>
    </source>
</reference>
<dbReference type="EMBL" id="MAGO01000005">
    <property type="protein sequence ID" value="OCC15483.1"/>
    <property type="molecule type" value="Genomic_DNA"/>
</dbReference>
<dbReference type="STRING" id="1156395.DBT_1230"/>
<dbReference type="InterPro" id="IPR017927">
    <property type="entry name" value="FAD-bd_FR_type"/>
</dbReference>
<feature type="binding site" evidence="11">
    <location>
        <begin position="80"/>
        <end position="81"/>
    </location>
    <ligand>
        <name>FAD</name>
        <dbReference type="ChEBI" id="CHEBI:57692"/>
    </ligand>
</feature>
<keyword evidence="9 12" id="KW-0411">Iron-sulfur</keyword>
<evidence type="ECO:0000256" key="10">
    <source>
        <dbReference type="ARBA" id="ARBA00034078"/>
    </source>
</evidence>
<evidence type="ECO:0000259" key="13">
    <source>
        <dbReference type="PROSITE" id="PS51384"/>
    </source>
</evidence>
<keyword evidence="6 11" id="KW-0274">FAD</keyword>
<name>A0A1B9F6H4_9BACT</name>
<feature type="domain" description="FAD-binding FR-type" evidence="13">
    <location>
        <begin position="3"/>
        <end position="105"/>
    </location>
</feature>
<organism evidence="14 15">
    <name type="scientific">Dissulfuribacter thermophilus</name>
    <dbReference type="NCBI Taxonomy" id="1156395"/>
    <lineage>
        <taxon>Bacteria</taxon>
        <taxon>Pseudomonadati</taxon>
        <taxon>Thermodesulfobacteriota</taxon>
        <taxon>Dissulfuribacteria</taxon>
        <taxon>Dissulfuribacterales</taxon>
        <taxon>Dissulfuribacteraceae</taxon>
        <taxon>Dissulfuribacter</taxon>
    </lineage>
</organism>
<dbReference type="InterPro" id="IPR019480">
    <property type="entry name" value="Dihydroorotate_DH_Fe-S-bd"/>
</dbReference>
<dbReference type="GO" id="GO:0051537">
    <property type="term" value="F:2 iron, 2 sulfur cluster binding"/>
    <property type="evidence" value="ECO:0007669"/>
    <property type="project" value="UniProtKB-KW"/>
</dbReference>
<dbReference type="Proteomes" id="UP000093080">
    <property type="component" value="Unassembled WGS sequence"/>
</dbReference>
<keyword evidence="5 12" id="KW-0479">Metal-binding</keyword>
<comment type="caution">
    <text evidence="14">The sequence shown here is derived from an EMBL/GenBank/DDBJ whole genome shotgun (WGS) entry which is preliminary data.</text>
</comment>
<dbReference type="SUPFAM" id="SSF63380">
    <property type="entry name" value="Riboflavin synthase domain-like"/>
    <property type="match status" value="1"/>
</dbReference>
<dbReference type="InterPro" id="IPR001433">
    <property type="entry name" value="OxRdtase_FAD/NAD-bd"/>
</dbReference>
<dbReference type="PATRIC" id="fig|1156395.6.peg.1243"/>
<comment type="similarity">
    <text evidence="1">Belongs to the PyrK family.</text>
</comment>
<evidence type="ECO:0000256" key="4">
    <source>
        <dbReference type="ARBA" id="ARBA00022714"/>
    </source>
</evidence>
<dbReference type="Gene3D" id="2.10.240.10">
    <property type="entry name" value="Dihydroorotate dehydrogenase, electron transfer subunit"/>
    <property type="match status" value="1"/>
</dbReference>
<evidence type="ECO:0000256" key="7">
    <source>
        <dbReference type="ARBA" id="ARBA00022982"/>
    </source>
</evidence>
<keyword evidence="7" id="KW-0249">Electron transport</keyword>
<evidence type="ECO:0000256" key="1">
    <source>
        <dbReference type="ARBA" id="ARBA00006422"/>
    </source>
</evidence>
<dbReference type="RefSeq" id="WP_083186659.1">
    <property type="nucleotide sequence ID" value="NZ_MAGO01000005.1"/>
</dbReference>
<dbReference type="PANTHER" id="PTHR43513">
    <property type="entry name" value="DIHYDROOROTATE DEHYDROGENASE B (NAD(+)), ELECTRON TRANSFER SUBUNIT"/>
    <property type="match status" value="1"/>
</dbReference>
<evidence type="ECO:0000256" key="9">
    <source>
        <dbReference type="ARBA" id="ARBA00023014"/>
    </source>
</evidence>
<dbReference type="OrthoDB" id="9796486at2"/>
<dbReference type="GO" id="GO:0016491">
    <property type="term" value="F:oxidoreductase activity"/>
    <property type="evidence" value="ECO:0007669"/>
    <property type="project" value="InterPro"/>
</dbReference>
<dbReference type="PIRSF" id="PIRSF006816">
    <property type="entry name" value="Cyc3_hyd_g"/>
    <property type="match status" value="1"/>
</dbReference>
<keyword evidence="4 12" id="KW-0001">2Fe-2S</keyword>
<evidence type="ECO:0000256" key="6">
    <source>
        <dbReference type="ARBA" id="ARBA00022827"/>
    </source>
</evidence>
<dbReference type="Gene3D" id="2.40.30.10">
    <property type="entry name" value="Translation factors"/>
    <property type="match status" value="1"/>
</dbReference>
<keyword evidence="8 12" id="KW-0408">Iron</keyword>
<dbReference type="InterPro" id="IPR017938">
    <property type="entry name" value="Riboflavin_synthase-like_b-brl"/>
</dbReference>
<dbReference type="InterPro" id="IPR050353">
    <property type="entry name" value="PyrK_electron_transfer"/>
</dbReference>
<dbReference type="Pfam" id="PF00175">
    <property type="entry name" value="NAD_binding_1"/>
    <property type="match status" value="1"/>
</dbReference>
<dbReference type="InterPro" id="IPR008333">
    <property type="entry name" value="Cbr1-like_FAD-bd_dom"/>
</dbReference>
<keyword evidence="2" id="KW-0813">Transport</keyword>
<protein>
    <submittedName>
        <fullName evidence="14">Dihydroorotate dehydrogenase electron transfer subunit</fullName>
    </submittedName>
</protein>
<feature type="binding site" evidence="12">
    <location>
        <position position="235"/>
    </location>
    <ligand>
        <name>[2Fe-2S] cluster</name>
        <dbReference type="ChEBI" id="CHEBI:190135"/>
    </ligand>
</feature>
<evidence type="ECO:0000256" key="11">
    <source>
        <dbReference type="PIRSR" id="PIRSR006816-1"/>
    </source>
</evidence>
<comment type="cofactor">
    <cofactor evidence="11">
        <name>FAD</name>
        <dbReference type="ChEBI" id="CHEBI:57692"/>
    </cofactor>
    <text evidence="11">Binds 1 FAD per subunit.</text>
</comment>
<dbReference type="CDD" id="cd06218">
    <property type="entry name" value="DHOD_e_trans"/>
    <property type="match status" value="1"/>
</dbReference>
<evidence type="ECO:0000256" key="2">
    <source>
        <dbReference type="ARBA" id="ARBA00022448"/>
    </source>
</evidence>
<evidence type="ECO:0000256" key="12">
    <source>
        <dbReference type="PIRSR" id="PIRSR006816-2"/>
    </source>
</evidence>
<dbReference type="PROSITE" id="PS51384">
    <property type="entry name" value="FAD_FR"/>
    <property type="match status" value="1"/>
</dbReference>
<feature type="binding site" evidence="12">
    <location>
        <position position="247"/>
    </location>
    <ligand>
        <name>[2Fe-2S] cluster</name>
        <dbReference type="ChEBI" id="CHEBI:190135"/>
    </ligand>
</feature>
<keyword evidence="3 11" id="KW-0285">Flavoprotein</keyword>
<feature type="binding site" evidence="12">
    <location>
        <position position="232"/>
    </location>
    <ligand>
        <name>[2Fe-2S] cluster</name>
        <dbReference type="ChEBI" id="CHEBI:190135"/>
    </ligand>
</feature>
<comment type="cofactor">
    <cofactor evidence="10">
        <name>[2Fe-2S] cluster</name>
        <dbReference type="ChEBI" id="CHEBI:190135"/>
    </cofactor>
</comment>
<dbReference type="GO" id="GO:0006221">
    <property type="term" value="P:pyrimidine nucleotide biosynthetic process"/>
    <property type="evidence" value="ECO:0007669"/>
    <property type="project" value="InterPro"/>
</dbReference>
<dbReference type="Gene3D" id="3.40.50.80">
    <property type="entry name" value="Nucleotide-binding domain of ferredoxin-NADP reductase (FNR) module"/>
    <property type="match status" value="1"/>
</dbReference>
<dbReference type="GO" id="GO:0050660">
    <property type="term" value="F:flavin adenine dinucleotide binding"/>
    <property type="evidence" value="ECO:0007669"/>
    <property type="project" value="InterPro"/>
</dbReference>
<dbReference type="InterPro" id="IPR037117">
    <property type="entry name" value="Dihydroorotate_DH_ele_sf"/>
</dbReference>
<dbReference type="PANTHER" id="PTHR43513:SF3">
    <property type="entry name" value="DIHYDROOROTATE DEHYDROGENASE B (NAD(+)), ELECTRON TRANSFER SUBUNIT-RELATED"/>
    <property type="match status" value="1"/>
</dbReference>
<evidence type="ECO:0000256" key="3">
    <source>
        <dbReference type="ARBA" id="ARBA00022630"/>
    </source>
</evidence>
<evidence type="ECO:0000313" key="14">
    <source>
        <dbReference type="EMBL" id="OCC15483.1"/>
    </source>
</evidence>
<evidence type="ECO:0000256" key="8">
    <source>
        <dbReference type="ARBA" id="ARBA00023004"/>
    </source>
</evidence>